<dbReference type="EMBL" id="JADJIB010000002">
    <property type="protein sequence ID" value="MBK7273125.1"/>
    <property type="molecule type" value="Genomic_DNA"/>
</dbReference>
<evidence type="ECO:0000256" key="1">
    <source>
        <dbReference type="SAM" id="MobiDB-lite"/>
    </source>
</evidence>
<feature type="region of interest" description="Disordered" evidence="1">
    <location>
        <begin position="1"/>
        <end position="20"/>
    </location>
</feature>
<reference evidence="4 5" key="1">
    <citation type="submission" date="2020-10" db="EMBL/GenBank/DDBJ databases">
        <title>Connecting structure to function with the recovery of over 1000 high-quality activated sludge metagenome-assembled genomes encoding full-length rRNA genes using long-read sequencing.</title>
        <authorList>
            <person name="Singleton C.M."/>
            <person name="Petriglieri F."/>
            <person name="Kristensen J.M."/>
            <person name="Kirkegaard R.H."/>
            <person name="Michaelsen T.Y."/>
            <person name="Andersen M.H."/>
            <person name="Karst S.M."/>
            <person name="Dueholm M.S."/>
            <person name="Nielsen P.H."/>
            <person name="Albertsen M."/>
        </authorList>
    </citation>
    <scope>NUCLEOTIDE SEQUENCE [LARGE SCALE GENOMIC DNA]</scope>
    <source>
        <strain evidence="2">AalE_18-Q3-R2-46_BAT3C.188</strain>
        <strain evidence="3">Ega_18-Q3-R5-49_MAXAC.001</strain>
    </source>
</reference>
<evidence type="ECO:0000313" key="3">
    <source>
        <dbReference type="EMBL" id="MBK7273125.1"/>
    </source>
</evidence>
<evidence type="ECO:0000313" key="2">
    <source>
        <dbReference type="EMBL" id="MBK6300770.1"/>
    </source>
</evidence>
<dbReference type="GO" id="GO:0004658">
    <property type="term" value="F:propionyl-CoA carboxylase activity"/>
    <property type="evidence" value="ECO:0007669"/>
    <property type="project" value="InterPro"/>
</dbReference>
<dbReference type="EMBL" id="JADIXZ010000004">
    <property type="protein sequence ID" value="MBK6300770.1"/>
    <property type="molecule type" value="Genomic_DNA"/>
</dbReference>
<gene>
    <name evidence="2" type="ORF">IPF40_06860</name>
    <name evidence="3" type="ORF">IPI13_08115</name>
</gene>
<organism evidence="2 4">
    <name type="scientific">Candidatus Phosphoribacter hodrii</name>
    <dbReference type="NCBI Taxonomy" id="2953743"/>
    <lineage>
        <taxon>Bacteria</taxon>
        <taxon>Bacillati</taxon>
        <taxon>Actinomycetota</taxon>
        <taxon>Actinomycetes</taxon>
        <taxon>Micrococcales</taxon>
        <taxon>Dermatophilaceae</taxon>
        <taxon>Candidatus Phosphoribacter</taxon>
    </lineage>
</organism>
<accession>A0A935CDT5</accession>
<evidence type="ECO:0000313" key="5">
    <source>
        <dbReference type="Proteomes" id="UP000726105"/>
    </source>
</evidence>
<evidence type="ECO:0000313" key="4">
    <source>
        <dbReference type="Proteomes" id="UP000718281"/>
    </source>
</evidence>
<feature type="region of interest" description="Disordered" evidence="1">
    <location>
        <begin position="44"/>
        <end position="81"/>
    </location>
</feature>
<dbReference type="Proteomes" id="UP000718281">
    <property type="component" value="Unassembled WGS sequence"/>
</dbReference>
<dbReference type="GO" id="GO:0003989">
    <property type="term" value="F:acetyl-CoA carboxylase activity"/>
    <property type="evidence" value="ECO:0007669"/>
    <property type="project" value="InterPro"/>
</dbReference>
<dbReference type="Proteomes" id="UP000726105">
    <property type="component" value="Unassembled WGS sequence"/>
</dbReference>
<comment type="caution">
    <text evidence="2">The sequence shown here is derived from an EMBL/GenBank/DDBJ whole genome shotgun (WGS) entry which is preliminary data.</text>
</comment>
<dbReference type="Pfam" id="PF13822">
    <property type="entry name" value="ACC_epsilon"/>
    <property type="match status" value="1"/>
</dbReference>
<sequence length="81" mass="8448">MTVRTTMTSDAATDPTPPVVRVLHGDPTPEELGIVVALLSAMGGDDAAESPRSESRWSGPAARLGSAGPGRDSWRFSGMPR</sequence>
<feature type="compositionally biased region" description="Polar residues" evidence="1">
    <location>
        <begin position="1"/>
        <end position="11"/>
    </location>
</feature>
<dbReference type="AlphaFoldDB" id="A0A935CDT5"/>
<proteinExistence type="predicted"/>
<protein>
    <submittedName>
        <fullName evidence="2">Acyl-CoA carboxylase subunit epsilon</fullName>
    </submittedName>
</protein>
<dbReference type="InterPro" id="IPR032716">
    <property type="entry name" value="ACC_epsilon"/>
</dbReference>
<name>A0A935CDT5_9MICO</name>